<dbReference type="PANTHER" id="PTHR19918">
    <property type="entry name" value="CELL DIVISION CYCLE 20 CDC20 FIZZY -RELATED"/>
    <property type="match status" value="1"/>
</dbReference>
<dbReference type="GO" id="GO:0097367">
    <property type="term" value="F:carbohydrate derivative binding"/>
    <property type="evidence" value="ECO:0007669"/>
    <property type="project" value="InterPro"/>
</dbReference>
<evidence type="ECO:0000313" key="12">
    <source>
        <dbReference type="Proteomes" id="UP000594261"/>
    </source>
</evidence>
<dbReference type="GO" id="GO:0010997">
    <property type="term" value="F:anaphase-promoting complex binding"/>
    <property type="evidence" value="ECO:0007669"/>
    <property type="project" value="InterPro"/>
</dbReference>
<evidence type="ECO:0000256" key="1">
    <source>
        <dbReference type="ARBA" id="ARBA00006445"/>
    </source>
</evidence>
<dbReference type="GO" id="GO:0031145">
    <property type="term" value="P:anaphase-promoting complex-dependent catabolic process"/>
    <property type="evidence" value="ECO:0007669"/>
    <property type="project" value="TreeGrafter"/>
</dbReference>
<dbReference type="InterPro" id="IPR033010">
    <property type="entry name" value="Cdc20/Fizzy"/>
</dbReference>
<dbReference type="GO" id="GO:0004347">
    <property type="term" value="F:glucose-6-phosphate isomerase activity"/>
    <property type="evidence" value="ECO:0007669"/>
    <property type="project" value="InterPro"/>
</dbReference>
<dbReference type="Pfam" id="PF00692">
    <property type="entry name" value="dUTPase"/>
    <property type="match status" value="1"/>
</dbReference>
<evidence type="ECO:0000256" key="4">
    <source>
        <dbReference type="ARBA" id="ARBA00022737"/>
    </source>
</evidence>
<evidence type="ECO:0000256" key="5">
    <source>
        <dbReference type="ARBA" id="ARBA00022776"/>
    </source>
</evidence>
<evidence type="ECO:0000256" key="8">
    <source>
        <dbReference type="PROSITE-ProRule" id="PRU00221"/>
    </source>
</evidence>
<reference evidence="11" key="2">
    <citation type="submission" date="2021-01" db="UniProtKB">
        <authorList>
            <consortium name="EnsemblPlants"/>
        </authorList>
    </citation>
    <scope>IDENTIFICATION</scope>
</reference>
<keyword evidence="3" id="KW-0132">Cell division</keyword>
<keyword evidence="4" id="KW-0677">Repeat</keyword>
<dbReference type="SMART" id="SM00320">
    <property type="entry name" value="WD40"/>
    <property type="match status" value="3"/>
</dbReference>
<dbReference type="InterPro" id="IPR056150">
    <property type="entry name" value="WD40_CDC20-Fz"/>
</dbReference>
<dbReference type="InterPro" id="IPR046348">
    <property type="entry name" value="SIS_dom_sf"/>
</dbReference>
<evidence type="ECO:0000313" key="11">
    <source>
        <dbReference type="EnsemblPlants" id="QL02p008415:mrna"/>
    </source>
</evidence>
<dbReference type="Pfam" id="PF00342">
    <property type="entry name" value="PGI"/>
    <property type="match status" value="1"/>
</dbReference>
<reference evidence="12" key="1">
    <citation type="journal article" date="2016" name="G3 (Bethesda)">
        <title>First Draft Assembly and Annotation of the Genome of a California Endemic Oak Quercus lobata Nee (Fagaceae).</title>
        <authorList>
            <person name="Sork V.L."/>
            <person name="Fitz-Gibbon S.T."/>
            <person name="Puiu D."/>
            <person name="Crepeau M."/>
            <person name="Gugger P.F."/>
            <person name="Sherman R."/>
            <person name="Stevens K."/>
            <person name="Langley C.H."/>
            <person name="Pellegrini M."/>
            <person name="Salzberg S.L."/>
        </authorList>
    </citation>
    <scope>NUCLEOTIDE SEQUENCE [LARGE SCALE GENOMIC DNA]</scope>
    <source>
        <strain evidence="12">cv. SW786</strain>
    </source>
</reference>
<dbReference type="Gene3D" id="3.40.50.10490">
    <property type="entry name" value="Glucose-6-phosphate isomerase like protein, domain 1"/>
    <property type="match status" value="1"/>
</dbReference>
<dbReference type="InterPro" id="IPR029054">
    <property type="entry name" value="dUTPase-like"/>
</dbReference>
<name>A0A7N2KS73_QUELO</name>
<dbReference type="InParanoid" id="A0A7N2KS73"/>
<accession>A0A7N2KS73</accession>
<keyword evidence="12" id="KW-1185">Reference proteome</keyword>
<dbReference type="InterPro" id="IPR033704">
    <property type="entry name" value="dUTPase_trimeric"/>
</dbReference>
<dbReference type="SUPFAM" id="SSF50998">
    <property type="entry name" value="Quinoprotein alcohol dehydrogenase-like"/>
    <property type="match status" value="1"/>
</dbReference>
<dbReference type="Gene3D" id="2.70.40.10">
    <property type="match status" value="2"/>
</dbReference>
<dbReference type="GO" id="GO:0051301">
    <property type="term" value="P:cell division"/>
    <property type="evidence" value="ECO:0007669"/>
    <property type="project" value="UniProtKB-KW"/>
</dbReference>
<keyword evidence="7" id="KW-0131">Cell cycle</keyword>
<keyword evidence="5" id="KW-0498">Mitosis</keyword>
<evidence type="ECO:0000256" key="6">
    <source>
        <dbReference type="ARBA" id="ARBA00022801"/>
    </source>
</evidence>
<dbReference type="GO" id="GO:0006094">
    <property type="term" value="P:gluconeogenesis"/>
    <property type="evidence" value="ECO:0007669"/>
    <property type="project" value="InterPro"/>
</dbReference>
<evidence type="ECO:0000256" key="2">
    <source>
        <dbReference type="ARBA" id="ARBA00022574"/>
    </source>
</evidence>
<organism evidence="11 12">
    <name type="scientific">Quercus lobata</name>
    <name type="common">Valley oak</name>
    <dbReference type="NCBI Taxonomy" id="97700"/>
    <lineage>
        <taxon>Eukaryota</taxon>
        <taxon>Viridiplantae</taxon>
        <taxon>Streptophyta</taxon>
        <taxon>Embryophyta</taxon>
        <taxon>Tracheophyta</taxon>
        <taxon>Spermatophyta</taxon>
        <taxon>Magnoliopsida</taxon>
        <taxon>eudicotyledons</taxon>
        <taxon>Gunneridae</taxon>
        <taxon>Pentapetalae</taxon>
        <taxon>rosids</taxon>
        <taxon>fabids</taxon>
        <taxon>Fagales</taxon>
        <taxon>Fagaceae</taxon>
        <taxon>Quercus</taxon>
    </lineage>
</organism>
<evidence type="ECO:0000256" key="3">
    <source>
        <dbReference type="ARBA" id="ARBA00022618"/>
    </source>
</evidence>
<evidence type="ECO:0000259" key="10">
    <source>
        <dbReference type="Pfam" id="PF24807"/>
    </source>
</evidence>
<dbReference type="InterPro" id="IPR015943">
    <property type="entry name" value="WD40/YVTN_repeat-like_dom_sf"/>
</dbReference>
<evidence type="ECO:0000259" key="9">
    <source>
        <dbReference type="Pfam" id="PF00692"/>
    </source>
</evidence>
<sequence length="686" mass="75613">MMSVYYLFNNTETLGIPPGHITLFPSPGEASMESNGKGVSIDGVLPFEAGEIDFGEPGTNGLHSFYQLIHQSYKSCHKHGSAPLLVLMAHSISKIFTCTRVHAGRGMCSFIEFLYSSIPRSEGDDTLTWKFTKTGVFNVCSYYKLLPGPLTEFALSSLLGETGLENICQPYGIWLDGTGSGAAGAKGDFIVTEALNATETKVPARAKALVPTNLSIAIPEGTYALVVPRSGLAWKHSIDVGVGVIDADYRGPDGLIIEKIVTPDVIEVEDLDAMVRGEGGFGSTGVRASCFAISNGAITPAFIFLGIRFRISDLYIVQSTDEHNKVETWAKCLHNCRFWSPMSPSKNMLRFKTESLGPNSPYSPYDMIMGFLHRLPHLPSHLARSPRLPIRYALYALSGSFLFCLQEKFGSNAPSLQDDFYLNLVDWSSQNVPAVGLGTCIYLWSSSNSKVRLVLLCWEQIEVVFGLGWDTVQESPNHGWASNKNRGLGMEFMHIGLPEARDCNILQHDLRVQNDFVSKLIGHKSEVCGLKWSHDDRELASCGNDNQLLVWNQHSQQPALRLTEHTAAAKTIAWSPHQSSLLASGGGTADRCIRFWNTTNCHQLNSIDTGSQVCNLAWSKNVNELVSTHGYSQNQIMVWKYPSMTKTIVTGAGDETLRFWNPFPSMKTPTPVRDTGLWSLGRTQIR</sequence>
<dbReference type="PROSITE" id="PS50294">
    <property type="entry name" value="WD_REPEATS_REGION"/>
    <property type="match status" value="1"/>
</dbReference>
<dbReference type="InterPro" id="IPR001680">
    <property type="entry name" value="WD40_rpt"/>
</dbReference>
<feature type="repeat" description="WD" evidence="8">
    <location>
        <begin position="520"/>
        <end position="561"/>
    </location>
</feature>
<dbReference type="SUPFAM" id="SSF53697">
    <property type="entry name" value="SIS domain"/>
    <property type="match status" value="1"/>
</dbReference>
<feature type="domain" description="dUTPase-like" evidence="9">
    <location>
        <begin position="198"/>
        <end position="251"/>
    </location>
</feature>
<proteinExistence type="inferred from homology"/>
<dbReference type="Gramene" id="QL02p008415:mrna">
    <property type="protein sequence ID" value="QL02p008415:mrna"/>
    <property type="gene ID" value="QL02p008415"/>
</dbReference>
<dbReference type="SUPFAM" id="SSF51283">
    <property type="entry name" value="dUTPase-like"/>
    <property type="match status" value="1"/>
</dbReference>
<dbReference type="InterPro" id="IPR011047">
    <property type="entry name" value="Quinoprotein_ADH-like_sf"/>
</dbReference>
<feature type="domain" description="CDC20/Fizzy WD40" evidence="10">
    <location>
        <begin position="501"/>
        <end position="647"/>
    </location>
</feature>
<dbReference type="PANTHER" id="PTHR19918:SF36">
    <property type="entry name" value="PROTEIN FIZZY-RELATED 3"/>
    <property type="match status" value="1"/>
</dbReference>
<keyword evidence="6" id="KW-0378">Hydrolase</keyword>
<protein>
    <submittedName>
        <fullName evidence="11">Uncharacterized protein</fullName>
    </submittedName>
</protein>
<dbReference type="PROSITE" id="PS50082">
    <property type="entry name" value="WD_REPEATS_2"/>
    <property type="match status" value="1"/>
</dbReference>
<dbReference type="Gene3D" id="2.130.10.10">
    <property type="entry name" value="YVTN repeat-like/Quinoprotein amine dehydrogenase"/>
    <property type="match status" value="1"/>
</dbReference>
<dbReference type="EnsemblPlants" id="QL02p008415:mrna">
    <property type="protein sequence ID" value="QL02p008415:mrna"/>
    <property type="gene ID" value="QL02p008415"/>
</dbReference>
<dbReference type="UniPathway" id="UPA00143"/>
<dbReference type="AlphaFoldDB" id="A0A7N2KS73"/>
<dbReference type="GO" id="GO:0005680">
    <property type="term" value="C:anaphase-promoting complex"/>
    <property type="evidence" value="ECO:0007669"/>
    <property type="project" value="TreeGrafter"/>
</dbReference>
<evidence type="ECO:0000256" key="7">
    <source>
        <dbReference type="ARBA" id="ARBA00023306"/>
    </source>
</evidence>
<dbReference type="Proteomes" id="UP000594261">
    <property type="component" value="Chromosome 2"/>
</dbReference>
<dbReference type="CDD" id="cd07557">
    <property type="entry name" value="trimeric_dUTPase"/>
    <property type="match status" value="1"/>
</dbReference>
<dbReference type="GO" id="GO:0016567">
    <property type="term" value="P:protein ubiquitination"/>
    <property type="evidence" value="ECO:0007669"/>
    <property type="project" value="UniProtKB-UniPathway"/>
</dbReference>
<dbReference type="InterPro" id="IPR036157">
    <property type="entry name" value="dUTPase-like_sf"/>
</dbReference>
<comment type="similarity">
    <text evidence="1">Belongs to the WD repeat CDC20/Fizzy family.</text>
</comment>
<dbReference type="GO" id="GO:1990757">
    <property type="term" value="F:ubiquitin ligase activator activity"/>
    <property type="evidence" value="ECO:0007669"/>
    <property type="project" value="TreeGrafter"/>
</dbReference>
<keyword evidence="2 8" id="KW-0853">WD repeat</keyword>
<dbReference type="Pfam" id="PF24807">
    <property type="entry name" value="WD40_CDC20-Fz"/>
    <property type="match status" value="1"/>
</dbReference>
<dbReference type="GO" id="GO:1905786">
    <property type="term" value="P:positive regulation of anaphase-promoting complex-dependent catabolic process"/>
    <property type="evidence" value="ECO:0007669"/>
    <property type="project" value="TreeGrafter"/>
</dbReference>
<dbReference type="GO" id="GO:0006096">
    <property type="term" value="P:glycolytic process"/>
    <property type="evidence" value="ECO:0007669"/>
    <property type="project" value="InterPro"/>
</dbReference>
<dbReference type="InterPro" id="IPR001672">
    <property type="entry name" value="G6P_Isomerase"/>
</dbReference>
<dbReference type="GO" id="GO:0016787">
    <property type="term" value="F:hydrolase activity"/>
    <property type="evidence" value="ECO:0007669"/>
    <property type="project" value="UniProtKB-KW"/>
</dbReference>